<dbReference type="InterPro" id="IPR019734">
    <property type="entry name" value="TPR_rpt"/>
</dbReference>
<dbReference type="PROSITE" id="PS50005">
    <property type="entry name" value="TPR"/>
    <property type="match status" value="2"/>
</dbReference>
<evidence type="ECO:0000256" key="5">
    <source>
        <dbReference type="ARBA" id="ARBA00022741"/>
    </source>
</evidence>
<protein>
    <recommendedName>
        <fullName evidence="2">histidine kinase</fullName>
        <ecNumber evidence="2">2.7.13.3</ecNumber>
    </recommendedName>
</protein>
<keyword evidence="4" id="KW-0808">Transferase</keyword>
<dbReference type="Gene3D" id="1.25.40.10">
    <property type="entry name" value="Tetratricopeptide repeat domain"/>
    <property type="match status" value="2"/>
</dbReference>
<accession>A0ABU7WAJ2</accession>
<feature type="domain" description="Histidine kinase" evidence="12">
    <location>
        <begin position="528"/>
        <end position="616"/>
    </location>
</feature>
<keyword evidence="9" id="KW-0802">TPR repeat</keyword>
<evidence type="ECO:0000256" key="2">
    <source>
        <dbReference type="ARBA" id="ARBA00012438"/>
    </source>
</evidence>
<feature type="coiled-coil region" evidence="10">
    <location>
        <begin position="376"/>
        <end position="403"/>
    </location>
</feature>
<dbReference type="Pfam" id="PF07730">
    <property type="entry name" value="HisKA_3"/>
    <property type="match status" value="1"/>
</dbReference>
<dbReference type="PROSITE" id="PS50109">
    <property type="entry name" value="HIS_KIN"/>
    <property type="match status" value="1"/>
</dbReference>
<reference evidence="13 14" key="1">
    <citation type="submission" date="2024-02" db="EMBL/GenBank/DDBJ databases">
        <title>Winogradskyella poriferorum JCM 12885.</title>
        <authorList>
            <person name="Zhang D.-F."/>
            <person name="Fu Z.-Y."/>
        </authorList>
    </citation>
    <scope>NUCLEOTIDE SEQUENCE [LARGE SCALE GENOMIC DNA]</scope>
    <source>
        <strain evidence="13 14">JCM 12885</strain>
    </source>
</reference>
<keyword evidence="11" id="KW-0812">Transmembrane</keyword>
<keyword evidence="14" id="KW-1185">Reference proteome</keyword>
<dbReference type="SUPFAM" id="SSF55874">
    <property type="entry name" value="ATPase domain of HSP90 chaperone/DNA topoisomerase II/histidine kinase"/>
    <property type="match status" value="1"/>
</dbReference>
<dbReference type="SMART" id="SM00028">
    <property type="entry name" value="TPR"/>
    <property type="match status" value="5"/>
</dbReference>
<dbReference type="InterPro" id="IPR011990">
    <property type="entry name" value="TPR-like_helical_dom_sf"/>
</dbReference>
<evidence type="ECO:0000256" key="3">
    <source>
        <dbReference type="ARBA" id="ARBA00022553"/>
    </source>
</evidence>
<dbReference type="SMART" id="SM00387">
    <property type="entry name" value="HATPase_c"/>
    <property type="match status" value="1"/>
</dbReference>
<dbReference type="InterPro" id="IPR050482">
    <property type="entry name" value="Sensor_HK_TwoCompSys"/>
</dbReference>
<keyword evidence="5" id="KW-0547">Nucleotide-binding</keyword>
<evidence type="ECO:0000313" key="13">
    <source>
        <dbReference type="EMBL" id="MEF3080530.1"/>
    </source>
</evidence>
<evidence type="ECO:0000256" key="6">
    <source>
        <dbReference type="ARBA" id="ARBA00022777"/>
    </source>
</evidence>
<organism evidence="13 14">
    <name type="scientific">Winogradskyella poriferorum</name>
    <dbReference type="NCBI Taxonomy" id="307627"/>
    <lineage>
        <taxon>Bacteria</taxon>
        <taxon>Pseudomonadati</taxon>
        <taxon>Bacteroidota</taxon>
        <taxon>Flavobacteriia</taxon>
        <taxon>Flavobacteriales</taxon>
        <taxon>Flavobacteriaceae</taxon>
        <taxon>Winogradskyella</taxon>
    </lineage>
</organism>
<evidence type="ECO:0000256" key="11">
    <source>
        <dbReference type="SAM" id="Phobius"/>
    </source>
</evidence>
<keyword evidence="11" id="KW-0472">Membrane</keyword>
<evidence type="ECO:0000256" key="1">
    <source>
        <dbReference type="ARBA" id="ARBA00000085"/>
    </source>
</evidence>
<dbReference type="InterPro" id="IPR011712">
    <property type="entry name" value="Sig_transdc_His_kin_sub3_dim/P"/>
</dbReference>
<comment type="catalytic activity">
    <reaction evidence="1">
        <text>ATP + protein L-histidine = ADP + protein N-phospho-L-histidine.</text>
        <dbReference type="EC" id="2.7.13.3"/>
    </reaction>
</comment>
<comment type="caution">
    <text evidence="13">The sequence shown here is derived from an EMBL/GenBank/DDBJ whole genome shotgun (WGS) entry which is preliminary data.</text>
</comment>
<proteinExistence type="predicted"/>
<dbReference type="RefSeq" id="WP_331811226.1">
    <property type="nucleotide sequence ID" value="NZ_JAZHOU010000008.1"/>
</dbReference>
<keyword evidence="6 13" id="KW-0418">Kinase</keyword>
<dbReference type="Pfam" id="PF02518">
    <property type="entry name" value="HATPase_c"/>
    <property type="match status" value="1"/>
</dbReference>
<dbReference type="EC" id="2.7.13.3" evidence="2"/>
<gene>
    <name evidence="13" type="ORF">V1468_16060</name>
</gene>
<keyword evidence="3" id="KW-0597">Phosphoprotein</keyword>
<dbReference type="GO" id="GO:0016301">
    <property type="term" value="F:kinase activity"/>
    <property type="evidence" value="ECO:0007669"/>
    <property type="project" value="UniProtKB-KW"/>
</dbReference>
<feature type="transmembrane region" description="Helical" evidence="11">
    <location>
        <begin position="358"/>
        <end position="376"/>
    </location>
</feature>
<dbReference type="InterPro" id="IPR003594">
    <property type="entry name" value="HATPase_dom"/>
</dbReference>
<evidence type="ECO:0000256" key="10">
    <source>
        <dbReference type="SAM" id="Coils"/>
    </source>
</evidence>
<dbReference type="CDD" id="cd16917">
    <property type="entry name" value="HATPase_UhpB-NarQ-NarX-like"/>
    <property type="match status" value="1"/>
</dbReference>
<dbReference type="Gene3D" id="3.30.565.10">
    <property type="entry name" value="Histidine kinase-like ATPase, C-terminal domain"/>
    <property type="match status" value="1"/>
</dbReference>
<keyword evidence="11" id="KW-1133">Transmembrane helix</keyword>
<feature type="repeat" description="TPR" evidence="9">
    <location>
        <begin position="161"/>
        <end position="194"/>
    </location>
</feature>
<evidence type="ECO:0000256" key="9">
    <source>
        <dbReference type="PROSITE-ProRule" id="PRU00339"/>
    </source>
</evidence>
<dbReference type="Pfam" id="PF13424">
    <property type="entry name" value="TPR_12"/>
    <property type="match status" value="1"/>
</dbReference>
<dbReference type="PANTHER" id="PTHR24421">
    <property type="entry name" value="NITRATE/NITRITE SENSOR PROTEIN NARX-RELATED"/>
    <property type="match status" value="1"/>
</dbReference>
<dbReference type="Proteomes" id="UP001356704">
    <property type="component" value="Unassembled WGS sequence"/>
</dbReference>
<feature type="repeat" description="TPR" evidence="9">
    <location>
        <begin position="121"/>
        <end position="154"/>
    </location>
</feature>
<dbReference type="InterPro" id="IPR005467">
    <property type="entry name" value="His_kinase_dom"/>
</dbReference>
<keyword evidence="8" id="KW-0902">Two-component regulatory system</keyword>
<evidence type="ECO:0000256" key="8">
    <source>
        <dbReference type="ARBA" id="ARBA00023012"/>
    </source>
</evidence>
<dbReference type="SUPFAM" id="SSF48452">
    <property type="entry name" value="TPR-like"/>
    <property type="match status" value="2"/>
</dbReference>
<dbReference type="InterPro" id="IPR036890">
    <property type="entry name" value="HATPase_C_sf"/>
</dbReference>
<evidence type="ECO:0000256" key="7">
    <source>
        <dbReference type="ARBA" id="ARBA00022840"/>
    </source>
</evidence>
<keyword evidence="10" id="KW-0175">Coiled coil</keyword>
<dbReference type="PANTHER" id="PTHR24421:SF10">
    <property type="entry name" value="NITRATE_NITRITE SENSOR PROTEIN NARQ"/>
    <property type="match status" value="1"/>
</dbReference>
<name>A0ABU7WAJ2_9FLAO</name>
<dbReference type="Gene3D" id="1.20.5.1930">
    <property type="match status" value="1"/>
</dbReference>
<evidence type="ECO:0000259" key="12">
    <source>
        <dbReference type="PROSITE" id="PS50109"/>
    </source>
</evidence>
<sequence length="616" mass="70223">MNKLILNLLMVSLTISSFGQEEKTNLYKQWNNDKLADTTRADALNKLIHKYYIQTKPDSAYILNKSLEIFVLNNKLKKREGDIFLINGLIESMIGTQDQSIINYNKALDIYNKYNDKIGLITTKINLGRTYKSNWDIETALEYFESSLEISKSIKDSIQISTSLTNIGNAYFMVYKFQKAIPYFEKSISISDKIGDKRGSLISKGNLANIFLKSKKVDEGLELITNVISEAENEGFIDIKITGLQILAGQYITFKDYKRAIKYGNECLELALEENDKISEKNCYMLLYKAYENLGDYKMANSYLLKNMTSFESYEDIKARQKLQRLEISRVRSEDSLINVANTYKRELTYQKEKTNLTLFWGVLLTAISLIGFLIYKNIKRKHRKAEHERQKEIDEKEKILKNLELSTIDAMIRGQEKERQKLASDLHDSVGATLSAAKLQFEHLIKDEIDAKMREELIKKTSTLLEDAYVEIRSMAHLKNSGVIAKNGLLPAVIKLAENASGANSLKFEVQSHGLEERIDNSLEISIFRIIQELVTNVIKHANATKGIIHLTNHEESINIMVEDNGKGFNPNQVTKTKAGMGISSIDKRVEHLDGKMTIESEKLKGTTVIIDIPL</sequence>
<keyword evidence="7" id="KW-0067">ATP-binding</keyword>
<dbReference type="EMBL" id="JAZHOU010000008">
    <property type="protein sequence ID" value="MEF3080530.1"/>
    <property type="molecule type" value="Genomic_DNA"/>
</dbReference>
<evidence type="ECO:0000256" key="4">
    <source>
        <dbReference type="ARBA" id="ARBA00022679"/>
    </source>
</evidence>
<evidence type="ECO:0000313" key="14">
    <source>
        <dbReference type="Proteomes" id="UP001356704"/>
    </source>
</evidence>